<dbReference type="InterPro" id="IPR020904">
    <property type="entry name" value="Sc_DH/Rdtase_CS"/>
</dbReference>
<dbReference type="PANTHER" id="PTHR43669">
    <property type="entry name" value="5-KETO-D-GLUCONATE 5-REDUCTASE"/>
    <property type="match status" value="1"/>
</dbReference>
<dbReference type="PROSITE" id="PS00061">
    <property type="entry name" value="ADH_SHORT"/>
    <property type="match status" value="1"/>
</dbReference>
<dbReference type="Gene3D" id="3.40.50.720">
    <property type="entry name" value="NAD(P)-binding Rossmann-like Domain"/>
    <property type="match status" value="1"/>
</dbReference>
<dbReference type="PRINTS" id="PR00081">
    <property type="entry name" value="GDHRDH"/>
</dbReference>
<name>A0ABT0K2R1_9ACTN</name>
<accession>A0ABT0K2R1</accession>
<organism evidence="4 5">
    <name type="scientific">Frankia umida</name>
    <dbReference type="NCBI Taxonomy" id="573489"/>
    <lineage>
        <taxon>Bacteria</taxon>
        <taxon>Bacillati</taxon>
        <taxon>Actinomycetota</taxon>
        <taxon>Actinomycetes</taxon>
        <taxon>Frankiales</taxon>
        <taxon>Frankiaceae</taxon>
        <taxon>Frankia</taxon>
    </lineage>
</organism>
<sequence>MGQLAGEVAVVTGGGRNIGRAIALRFAEEGAAVVVTARHIAEIEETVALIRAAGGRAAARQADVTDLEALKGVLDFARSEFGPVTVLVNNAGGGGRGTSGRFSLLEPEGILRGVNLNLLTPIYASRLVLPDMLEAGHGRIINVASGAGMIGMAYQVPYGVSKTGLIRFSEMLALELREHNISVFSITPGNVLSKLTQPMWPHRDELINNPPEDFPKVFPAGHALEDEGWYPAERSAELCLFLASGRADAATGRFFSVHYDEHEIVAQAERVEREELYALRIPTLNGLEPSIDYRRPSPPDEAAGNG</sequence>
<evidence type="ECO:0000256" key="2">
    <source>
        <dbReference type="ARBA" id="ARBA00023002"/>
    </source>
</evidence>
<keyword evidence="2" id="KW-0560">Oxidoreductase</keyword>
<gene>
    <name evidence="4" type="ORF">MXD59_17665</name>
</gene>
<dbReference type="CDD" id="cd05233">
    <property type="entry name" value="SDR_c"/>
    <property type="match status" value="1"/>
</dbReference>
<dbReference type="Pfam" id="PF00106">
    <property type="entry name" value="adh_short"/>
    <property type="match status" value="1"/>
</dbReference>
<dbReference type="Proteomes" id="UP001201873">
    <property type="component" value="Unassembled WGS sequence"/>
</dbReference>
<evidence type="ECO:0000256" key="3">
    <source>
        <dbReference type="RuleBase" id="RU000363"/>
    </source>
</evidence>
<proteinExistence type="inferred from homology"/>
<comment type="similarity">
    <text evidence="1 3">Belongs to the short-chain dehydrogenases/reductases (SDR) family.</text>
</comment>
<comment type="caution">
    <text evidence="4">The sequence shown here is derived from an EMBL/GenBank/DDBJ whole genome shotgun (WGS) entry which is preliminary data.</text>
</comment>
<dbReference type="PANTHER" id="PTHR43669:SF3">
    <property type="entry name" value="ALCOHOL DEHYDROGENASE, PUTATIVE (AFU_ORTHOLOGUE AFUA_3G03445)-RELATED"/>
    <property type="match status" value="1"/>
</dbReference>
<reference evidence="4 5" key="1">
    <citation type="submission" date="2022-04" db="EMBL/GenBank/DDBJ databases">
        <title>Genome diversity in the genus Frankia.</title>
        <authorList>
            <person name="Carlos-Shanley C."/>
            <person name="Hahn D."/>
        </authorList>
    </citation>
    <scope>NUCLEOTIDE SEQUENCE [LARGE SCALE GENOMIC DNA]</scope>
    <source>
        <strain evidence="4 5">Ag45/Mut15</strain>
    </source>
</reference>
<evidence type="ECO:0000256" key="1">
    <source>
        <dbReference type="ARBA" id="ARBA00006484"/>
    </source>
</evidence>
<protein>
    <submittedName>
        <fullName evidence="4">SDR family oxidoreductase</fullName>
    </submittedName>
</protein>
<dbReference type="EMBL" id="JALKFT010000018">
    <property type="protein sequence ID" value="MCK9877578.1"/>
    <property type="molecule type" value="Genomic_DNA"/>
</dbReference>
<dbReference type="PRINTS" id="PR00080">
    <property type="entry name" value="SDRFAMILY"/>
</dbReference>
<evidence type="ECO:0000313" key="5">
    <source>
        <dbReference type="Proteomes" id="UP001201873"/>
    </source>
</evidence>
<dbReference type="InterPro" id="IPR002347">
    <property type="entry name" value="SDR_fam"/>
</dbReference>
<evidence type="ECO:0000313" key="4">
    <source>
        <dbReference type="EMBL" id="MCK9877578.1"/>
    </source>
</evidence>
<keyword evidence="5" id="KW-1185">Reference proteome</keyword>
<dbReference type="SUPFAM" id="SSF51735">
    <property type="entry name" value="NAD(P)-binding Rossmann-fold domains"/>
    <property type="match status" value="1"/>
</dbReference>
<dbReference type="RefSeq" id="WP_248825793.1">
    <property type="nucleotide sequence ID" value="NZ_JALKFT010000018.1"/>
</dbReference>
<dbReference type="InterPro" id="IPR036291">
    <property type="entry name" value="NAD(P)-bd_dom_sf"/>
</dbReference>